<dbReference type="Pfam" id="PF05608">
    <property type="entry name" value="RTE1"/>
    <property type="match status" value="1"/>
</dbReference>
<dbReference type="AlphaFoldDB" id="A0AAN7V1Q3"/>
<feature type="transmembrane region" description="Helical" evidence="1">
    <location>
        <begin position="109"/>
        <end position="130"/>
    </location>
</feature>
<dbReference type="PANTHER" id="PTHR20921:SF0">
    <property type="entry name" value="TRANSMEMBRANE PROTEIN 222"/>
    <property type="match status" value="1"/>
</dbReference>
<evidence type="ECO:0000313" key="2">
    <source>
        <dbReference type="EMBL" id="KAK5637721.1"/>
    </source>
</evidence>
<organism evidence="2 3">
    <name type="scientific">Pyrocoelia pectoralis</name>
    <dbReference type="NCBI Taxonomy" id="417401"/>
    <lineage>
        <taxon>Eukaryota</taxon>
        <taxon>Metazoa</taxon>
        <taxon>Ecdysozoa</taxon>
        <taxon>Arthropoda</taxon>
        <taxon>Hexapoda</taxon>
        <taxon>Insecta</taxon>
        <taxon>Pterygota</taxon>
        <taxon>Neoptera</taxon>
        <taxon>Endopterygota</taxon>
        <taxon>Coleoptera</taxon>
        <taxon>Polyphaga</taxon>
        <taxon>Elateriformia</taxon>
        <taxon>Elateroidea</taxon>
        <taxon>Lampyridae</taxon>
        <taxon>Lampyrinae</taxon>
        <taxon>Pyrocoelia</taxon>
    </lineage>
</organism>
<accession>A0AAN7V1Q3</accession>
<evidence type="ECO:0000313" key="3">
    <source>
        <dbReference type="Proteomes" id="UP001329430"/>
    </source>
</evidence>
<gene>
    <name evidence="2" type="ORF">RI129_000101</name>
</gene>
<keyword evidence="3" id="KW-1185">Reference proteome</keyword>
<keyword evidence="1" id="KW-0472">Membrane</keyword>
<evidence type="ECO:0000256" key="1">
    <source>
        <dbReference type="SAM" id="Phobius"/>
    </source>
</evidence>
<dbReference type="InterPro" id="IPR008496">
    <property type="entry name" value="TMEM222/RTE1"/>
</dbReference>
<comment type="caution">
    <text evidence="2">The sequence shown here is derived from an EMBL/GenBank/DDBJ whole genome shotgun (WGS) entry which is preliminary data.</text>
</comment>
<keyword evidence="1" id="KW-1133">Transmembrane helix</keyword>
<reference evidence="2 3" key="1">
    <citation type="journal article" date="2024" name="Insects">
        <title>An Improved Chromosome-Level Genome Assembly of the Firefly Pyrocoelia pectoralis.</title>
        <authorList>
            <person name="Fu X."/>
            <person name="Meyer-Rochow V.B."/>
            <person name="Ballantyne L."/>
            <person name="Zhu X."/>
        </authorList>
    </citation>
    <scope>NUCLEOTIDE SEQUENCE [LARGE SCALE GENOMIC DNA]</scope>
    <source>
        <strain evidence="2">XCY_ONT2</strain>
    </source>
</reference>
<keyword evidence="1" id="KW-0812">Transmembrane</keyword>
<protein>
    <submittedName>
        <fullName evidence="2">Uncharacterized protein</fullName>
    </submittedName>
</protein>
<dbReference type="PANTHER" id="PTHR20921">
    <property type="entry name" value="TRANSMEMBRANE PROTEIN 222"/>
    <property type="match status" value="1"/>
</dbReference>
<dbReference type="Proteomes" id="UP001329430">
    <property type="component" value="Unassembled WGS sequence"/>
</dbReference>
<name>A0AAN7V1Q3_9COLE</name>
<dbReference type="EMBL" id="JAVRBK010000251">
    <property type="protein sequence ID" value="KAK5637721.1"/>
    <property type="molecule type" value="Genomic_DNA"/>
</dbReference>
<sequence>MYKTLVTESNIDMGSECAVIDIPKNRYPFCIVWTPIPFLTWLFPVSVIRDFAGPYYVSEYNMLKHSNATGGVSGWDRSNYEASDIYKERMHNLFCDNMSLSFNWNMIKLAFLMLFFGKYVSFVGFLKTWLPFLIILHKYSSFNINNVSMCTM</sequence>
<proteinExistence type="predicted"/>